<dbReference type="SUPFAM" id="SSF52833">
    <property type="entry name" value="Thioredoxin-like"/>
    <property type="match status" value="1"/>
</dbReference>
<dbReference type="RefSeq" id="WP_170130699.1">
    <property type="nucleotide sequence ID" value="NZ_QJJS01000008.1"/>
</dbReference>
<reference evidence="2 3" key="1">
    <citation type="submission" date="2018-05" db="EMBL/GenBank/DDBJ databases">
        <title>Genomic Encyclopedia of Type Strains, Phase IV (KMG-IV): sequencing the most valuable type-strain genomes for metagenomic binning, comparative biology and taxonomic classification.</title>
        <authorList>
            <person name="Goeker M."/>
        </authorList>
    </citation>
    <scope>NUCLEOTIDE SEQUENCE [LARGE SCALE GENOMIC DNA]</scope>
    <source>
        <strain evidence="2 3">DSM 566</strain>
    </source>
</reference>
<dbReference type="Pfam" id="PF00085">
    <property type="entry name" value="Thioredoxin"/>
    <property type="match status" value="1"/>
</dbReference>
<keyword evidence="3" id="KW-1185">Reference proteome</keyword>
<proteinExistence type="predicted"/>
<dbReference type="CDD" id="cd02947">
    <property type="entry name" value="TRX_family"/>
    <property type="match status" value="1"/>
</dbReference>
<sequence>MPDAENAAVAADPRPRLVACLCAGWCTACQAYRQTFADLARTETDTRFVWIDIEAHADALGDAALEIENFPTVMLLQHGRVEFFGTILPHAGTLARMLVAARSGHLARGGQDEVAALLAPAVQRLADRLRPEA</sequence>
<protein>
    <submittedName>
        <fullName evidence="2">Thioredoxin</fullName>
    </submittedName>
</protein>
<dbReference type="Gene3D" id="3.40.30.10">
    <property type="entry name" value="Glutaredoxin"/>
    <property type="match status" value="1"/>
</dbReference>
<accession>A0A318GZP1</accession>
<evidence type="ECO:0000313" key="2">
    <source>
        <dbReference type="EMBL" id="PXW95754.1"/>
    </source>
</evidence>
<evidence type="ECO:0000259" key="1">
    <source>
        <dbReference type="PROSITE" id="PS51352"/>
    </source>
</evidence>
<dbReference type="PROSITE" id="PS51352">
    <property type="entry name" value="THIOREDOXIN_2"/>
    <property type="match status" value="1"/>
</dbReference>
<feature type="domain" description="Thioredoxin" evidence="1">
    <location>
        <begin position="1"/>
        <end position="103"/>
    </location>
</feature>
<evidence type="ECO:0000313" key="3">
    <source>
        <dbReference type="Proteomes" id="UP000247811"/>
    </source>
</evidence>
<gene>
    <name evidence="2" type="ORF">C7444_10812</name>
</gene>
<dbReference type="InterPro" id="IPR013766">
    <property type="entry name" value="Thioredoxin_domain"/>
</dbReference>
<organism evidence="2 3">
    <name type="scientific">Sphaerotilus hippei</name>
    <dbReference type="NCBI Taxonomy" id="744406"/>
    <lineage>
        <taxon>Bacteria</taxon>
        <taxon>Pseudomonadati</taxon>
        <taxon>Pseudomonadota</taxon>
        <taxon>Betaproteobacteria</taxon>
        <taxon>Burkholderiales</taxon>
        <taxon>Sphaerotilaceae</taxon>
        <taxon>Sphaerotilus</taxon>
    </lineage>
</organism>
<dbReference type="InterPro" id="IPR036249">
    <property type="entry name" value="Thioredoxin-like_sf"/>
</dbReference>
<dbReference type="Proteomes" id="UP000247811">
    <property type="component" value="Unassembled WGS sequence"/>
</dbReference>
<dbReference type="AlphaFoldDB" id="A0A318GZP1"/>
<comment type="caution">
    <text evidence="2">The sequence shown here is derived from an EMBL/GenBank/DDBJ whole genome shotgun (WGS) entry which is preliminary data.</text>
</comment>
<name>A0A318GZP1_9BURK</name>
<dbReference type="EMBL" id="QJJS01000008">
    <property type="protein sequence ID" value="PXW95754.1"/>
    <property type="molecule type" value="Genomic_DNA"/>
</dbReference>